<feature type="compositionally biased region" description="Polar residues" evidence="1">
    <location>
        <begin position="20"/>
        <end position="31"/>
    </location>
</feature>
<evidence type="ECO:0000256" key="1">
    <source>
        <dbReference type="SAM" id="MobiDB-lite"/>
    </source>
</evidence>
<feature type="compositionally biased region" description="Basic and acidic residues" evidence="1">
    <location>
        <begin position="1"/>
        <end position="10"/>
    </location>
</feature>
<keyword evidence="3" id="KW-1185">Reference proteome</keyword>
<dbReference type="EMBL" id="JARBHB010000014">
    <property type="protein sequence ID" value="KAJ8868576.1"/>
    <property type="molecule type" value="Genomic_DNA"/>
</dbReference>
<evidence type="ECO:0000313" key="2">
    <source>
        <dbReference type="EMBL" id="KAJ8868576.1"/>
    </source>
</evidence>
<evidence type="ECO:0000313" key="3">
    <source>
        <dbReference type="Proteomes" id="UP001159363"/>
    </source>
</evidence>
<dbReference type="Proteomes" id="UP001159363">
    <property type="component" value="Chromosome 13"/>
</dbReference>
<feature type="region of interest" description="Disordered" evidence="1">
    <location>
        <begin position="1"/>
        <end position="38"/>
    </location>
</feature>
<name>A0ABQ9GBY1_9NEOP</name>
<protein>
    <submittedName>
        <fullName evidence="2">Uncharacterized protein</fullName>
    </submittedName>
</protein>
<proteinExistence type="predicted"/>
<gene>
    <name evidence="2" type="ORF">PR048_030114</name>
</gene>
<feature type="region of interest" description="Disordered" evidence="1">
    <location>
        <begin position="560"/>
        <end position="604"/>
    </location>
</feature>
<comment type="caution">
    <text evidence="2">The sequence shown here is derived from an EMBL/GenBank/DDBJ whole genome shotgun (WGS) entry which is preliminary data.</text>
</comment>
<feature type="compositionally biased region" description="Low complexity" evidence="1">
    <location>
        <begin position="589"/>
        <end position="599"/>
    </location>
</feature>
<feature type="compositionally biased region" description="Polar residues" evidence="1">
    <location>
        <begin position="574"/>
        <end position="588"/>
    </location>
</feature>
<organism evidence="2 3">
    <name type="scientific">Dryococelus australis</name>
    <dbReference type="NCBI Taxonomy" id="614101"/>
    <lineage>
        <taxon>Eukaryota</taxon>
        <taxon>Metazoa</taxon>
        <taxon>Ecdysozoa</taxon>
        <taxon>Arthropoda</taxon>
        <taxon>Hexapoda</taxon>
        <taxon>Insecta</taxon>
        <taxon>Pterygota</taxon>
        <taxon>Neoptera</taxon>
        <taxon>Polyneoptera</taxon>
        <taxon>Phasmatodea</taxon>
        <taxon>Verophasmatodea</taxon>
        <taxon>Anareolatae</taxon>
        <taxon>Phasmatidae</taxon>
        <taxon>Eurycanthinae</taxon>
        <taxon>Dryococelus</taxon>
    </lineage>
</organism>
<reference evidence="2 3" key="1">
    <citation type="submission" date="2023-02" db="EMBL/GenBank/DDBJ databases">
        <title>LHISI_Scaffold_Assembly.</title>
        <authorList>
            <person name="Stuart O.P."/>
            <person name="Cleave R."/>
            <person name="Magrath M.J.L."/>
            <person name="Mikheyev A.S."/>
        </authorList>
    </citation>
    <scope>NUCLEOTIDE SEQUENCE [LARGE SCALE GENOMIC DNA]</scope>
    <source>
        <strain evidence="2">Daus_M_001</strain>
        <tissue evidence="2">Leg muscle</tissue>
    </source>
</reference>
<accession>A0ABQ9GBY1</accession>
<sequence>MHKETSPLERNHKRSDKKTFLQSGFKSSGNHTSEKISEVSDLDTFASYSIHSNNAENKNSPPAELQRLKRAKPFSLEPRNRSWASQHVRETNPGRVCRGSRSLHRLLLLAQAVGRYAIAHSVLTNSQVPRKVGSSGVQQTSEFPYSKMAGKARSYEARSSFQLNLVIRTLESSDSPYGYEYRTSGFSSSTANHNCDSVANMCPQHDYSEIEDRCFVRAVYICDENVSRGNVAPTRGRLFFWLNEQRHNLFDSTPVRPHMHRLRSLRTCGRALHFALLYQNGALISVKSNVRDGTTALIGCDFYPPPCGSPSRLCESRYMKKTMVQPAQSLDVQQPPRQQRERHPFHNKRISGILLSFREHQQYSNTKNKIPVQDGLRLEREKAAFYQRPFNTLRNFLTYHGDDAVLELVSQIAAALPHLIAGREGQPSPLAPPSILGEPWITPALYYINIRTPLQSFSEAARLLEFSARSGKVQRYTAVRARVSHLGEPCSVPGGVAPVFTHVGNALDDAARPAGFLGDLPFTPTLAFWRCSILTLLHPHRLSIPLRSTPPRIPYCRRSLHEASSRRPLHPPLSTLTYPQATASNKQDSQPSVSSASRPSVRRSRNLQPIAGQPFLLSVNPSNISRTLTFDGWTGHHLVITNEKKIDERLTEGSDGRWRANLYPGRPLLPWALATRLANACCRQRQPGCLRILHVPFRPLALVGDRITASARRCSRIILHTVHISGKLPKLQRKFLTYTANRFRFPAGSLPDFGNVGIVPDCATRGRVFSGISRFSRTFISFKNDDQKPSPTKTAPFPLLKTIHDKVSTFEINIRKKMERRWNARVEEMGVPRIAVVGGERSSHCATAAPEIVLAKKRGSDTGDTNTHA</sequence>